<keyword evidence="2" id="KW-1185">Reference proteome</keyword>
<sequence length="370" mass="40616">VRFFEAVALPFGAISAVTGFNRAARALRICLSRLLLLVVSNFFDDYCQLELEGLKVSARNTAEEFIDLLGWKISQSGKALPSFASEFVMLGAQISFEEADQGFVLVHNKPGRVESIRQMAKPFLEGGPPDARILQSLKGKLLFASSHTFGRCAQVATQSICHDCAGDQVDSTRQAVAFALSLLGDAKPRRVGPWSYLPPVVIFTDGACEQDGEVVSLGAVLIDPLSGRQEVLGAEVLAVVVQAWRAGGKRQVIFFAEIYPILIAKKTWAKLLEGRRVLIFIDNEAAKFSFVRNYSAQINATAMLPENAQLDFHSQALCWYSRVPSKNNIADAASRLAFESYVGFRKVAPIFSLLGGRGRRHRQLCLCQVD</sequence>
<dbReference type="EMBL" id="CAJNIZ010010368">
    <property type="protein sequence ID" value="CAE7299242.1"/>
    <property type="molecule type" value="Genomic_DNA"/>
</dbReference>
<reference evidence="1" key="1">
    <citation type="submission" date="2021-02" db="EMBL/GenBank/DDBJ databases">
        <authorList>
            <person name="Dougan E. K."/>
            <person name="Rhodes N."/>
            <person name="Thang M."/>
            <person name="Chan C."/>
        </authorList>
    </citation>
    <scope>NUCLEOTIDE SEQUENCE</scope>
</reference>
<name>A0A812NQM1_SYMPI</name>
<proteinExistence type="predicted"/>
<organism evidence="1 2">
    <name type="scientific">Symbiodinium pilosum</name>
    <name type="common">Dinoflagellate</name>
    <dbReference type="NCBI Taxonomy" id="2952"/>
    <lineage>
        <taxon>Eukaryota</taxon>
        <taxon>Sar</taxon>
        <taxon>Alveolata</taxon>
        <taxon>Dinophyceae</taxon>
        <taxon>Suessiales</taxon>
        <taxon>Symbiodiniaceae</taxon>
        <taxon>Symbiodinium</taxon>
    </lineage>
</organism>
<accession>A0A812NQM1</accession>
<dbReference type="OrthoDB" id="420191at2759"/>
<dbReference type="AlphaFoldDB" id="A0A812NQM1"/>
<evidence type="ECO:0000313" key="2">
    <source>
        <dbReference type="Proteomes" id="UP000649617"/>
    </source>
</evidence>
<protein>
    <submittedName>
        <fullName evidence="1">Uncharacterized protein</fullName>
    </submittedName>
</protein>
<evidence type="ECO:0000313" key="1">
    <source>
        <dbReference type="EMBL" id="CAE7299242.1"/>
    </source>
</evidence>
<gene>
    <name evidence="1" type="ORF">SPIL2461_LOCUS6756</name>
</gene>
<dbReference type="Proteomes" id="UP000649617">
    <property type="component" value="Unassembled WGS sequence"/>
</dbReference>
<comment type="caution">
    <text evidence="1">The sequence shown here is derived from an EMBL/GenBank/DDBJ whole genome shotgun (WGS) entry which is preliminary data.</text>
</comment>
<feature type="non-terminal residue" evidence="1">
    <location>
        <position position="1"/>
    </location>
</feature>